<dbReference type="KEGG" id="ftj:FTUN_3620"/>
<dbReference type="Gene3D" id="1.10.8.60">
    <property type="match status" value="1"/>
</dbReference>
<dbReference type="InterPro" id="IPR027417">
    <property type="entry name" value="P-loop_NTPase"/>
</dbReference>
<evidence type="ECO:0000256" key="3">
    <source>
        <dbReference type="ARBA" id="ARBA00022741"/>
    </source>
</evidence>
<proteinExistence type="inferred from homology"/>
<evidence type="ECO:0000259" key="11">
    <source>
        <dbReference type="SMART" id="SM00760"/>
    </source>
</evidence>
<keyword evidence="6 7" id="KW-0238">DNA-binding</keyword>
<keyword evidence="4 7" id="KW-0067">ATP-binding</keyword>
<keyword evidence="3 7" id="KW-0547">Nucleotide-binding</keyword>
<keyword evidence="1" id="KW-0963">Cytoplasm</keyword>
<dbReference type="Gene3D" id="3.40.50.300">
    <property type="entry name" value="P-loop containing nucleotide triphosphate hydrolases"/>
    <property type="match status" value="1"/>
</dbReference>
<evidence type="ECO:0000256" key="8">
    <source>
        <dbReference type="RuleBase" id="RU004227"/>
    </source>
</evidence>
<feature type="domain" description="AAA+ ATPase" evidence="10">
    <location>
        <begin position="250"/>
        <end position="382"/>
    </location>
</feature>
<dbReference type="InterPro" id="IPR020591">
    <property type="entry name" value="Chromosome_initiator_DnaA-like"/>
</dbReference>
<dbReference type="InterPro" id="IPR013159">
    <property type="entry name" value="DnaA_C"/>
</dbReference>
<dbReference type="GO" id="GO:0006270">
    <property type="term" value="P:DNA replication initiation"/>
    <property type="evidence" value="ECO:0007669"/>
    <property type="project" value="InterPro"/>
</dbReference>
<dbReference type="SUPFAM" id="SSF48295">
    <property type="entry name" value="TrpR-like"/>
    <property type="match status" value="1"/>
</dbReference>
<feature type="region of interest" description="Disordered" evidence="9">
    <location>
        <begin position="140"/>
        <end position="205"/>
    </location>
</feature>
<gene>
    <name evidence="12" type="ORF">FTUN_3620</name>
</gene>
<accession>A0A6M5YRT6</accession>
<evidence type="ECO:0000259" key="10">
    <source>
        <dbReference type="SMART" id="SM00382"/>
    </source>
</evidence>
<dbReference type="InterPro" id="IPR013317">
    <property type="entry name" value="DnaA_dom"/>
</dbReference>
<comment type="similarity">
    <text evidence="8">Belongs to the DnaA family.</text>
</comment>
<comment type="function">
    <text evidence="7">Plays an essential role in the initiation and regulation of chromosomal replication. ATP-DnaA binds to the origin of replication (oriC) to initiate formation of the DNA replication initiation complex once per cell cycle. Binds the DnaA box (a 9 base pair repeat at the origin) and separates the double-stranded (ds)DNA. Forms a right-handed helical filament on oriC DNA; dsDNA binds to the exterior of the filament while single-stranded (ss)DNA is stabiized in the filament's interior. The ATP-DnaA-oriC complex binds and stabilizes one strand of the AT-rich DNA unwinding element (DUE), permitting loading of DNA polymerase. After initiation quickly degrades to an ADP-DnaA complex that is not apt for DNA replication. Binds acidic phospholipids.</text>
</comment>
<protein>
    <recommendedName>
        <fullName evidence="7">Chromosomal replication initiator protein DnaA</fullName>
    </recommendedName>
</protein>
<evidence type="ECO:0000313" key="12">
    <source>
        <dbReference type="EMBL" id="QJW96066.1"/>
    </source>
</evidence>
<dbReference type="AlphaFoldDB" id="A0A6M5YRT6"/>
<dbReference type="GO" id="GO:0006275">
    <property type="term" value="P:regulation of DNA replication"/>
    <property type="evidence" value="ECO:0007669"/>
    <property type="project" value="InterPro"/>
</dbReference>
<feature type="compositionally biased region" description="Low complexity" evidence="9">
    <location>
        <begin position="163"/>
        <end position="182"/>
    </location>
</feature>
<feature type="region of interest" description="Disordered" evidence="9">
    <location>
        <begin position="19"/>
        <end position="53"/>
    </location>
</feature>
<dbReference type="PANTHER" id="PTHR30050:SF2">
    <property type="entry name" value="CHROMOSOMAL REPLICATION INITIATOR PROTEIN DNAA"/>
    <property type="match status" value="1"/>
</dbReference>
<keyword evidence="2 7" id="KW-0235">DNA replication</keyword>
<sequence length="561" mass="60035">MSSRLATRVAPHPSALGALGALPVLGGEPPAGSPRTPLPASGGKPPAGSPLSVASRRPTAEALADAVAARVGAGRFNLWFQGHARFVPLGTAVVVASRNPHTQEWLEHTFGAAVKEAVAEVCGAGVPVQWEVDAEALDGVEETRNVERGTRSEDKTGKELPVPRSAPRTSPSADAAPRAAPPQVDLFGDPVVPPKPKLKRPNPDEVALARPLATQRTGRRWKALADFVAGPCNRVAHASALSVVEEPGQGANPLVIHGPVGTGKTHLLEGIYLGLKKQGDQRPCYVTAEEFTTRFVQASRLGKMSAFRRQFRECSTLLLDDLHFLATRKATQEEFLHTFDALVADGRQVVVTTDCHPRLADELMPELVDRLLGGAVWGLLPPDPETRLEILRKKSCGAAPAIPDAVLKSLAASLRGNVRELEGAVNSVRHYAKVTGRPADMQTAREALGDLLRHAVRVVSVADVDAAVCATLRLAAGTLQSKARSWAVSHPRMIAIYLCRKHTAATYGEISKHFGAKTHSTAVAAEKKVRAWADKSASVAIGDRDWPVKELLDRVERELQR</sequence>
<dbReference type="EMBL" id="CP053452">
    <property type="protein sequence ID" value="QJW96066.1"/>
    <property type="molecule type" value="Genomic_DNA"/>
</dbReference>
<organism evidence="12 13">
    <name type="scientific">Frigoriglobus tundricola</name>
    <dbReference type="NCBI Taxonomy" id="2774151"/>
    <lineage>
        <taxon>Bacteria</taxon>
        <taxon>Pseudomonadati</taxon>
        <taxon>Planctomycetota</taxon>
        <taxon>Planctomycetia</taxon>
        <taxon>Gemmatales</taxon>
        <taxon>Gemmataceae</taxon>
        <taxon>Frigoriglobus</taxon>
    </lineage>
</organism>
<dbReference type="Pfam" id="PF08299">
    <property type="entry name" value="Bac_DnaA_C"/>
    <property type="match status" value="1"/>
</dbReference>
<dbReference type="CDD" id="cd00009">
    <property type="entry name" value="AAA"/>
    <property type="match status" value="1"/>
</dbReference>
<evidence type="ECO:0000256" key="2">
    <source>
        <dbReference type="ARBA" id="ARBA00022705"/>
    </source>
</evidence>
<reference evidence="13" key="1">
    <citation type="submission" date="2020-05" db="EMBL/GenBank/DDBJ databases">
        <title>Frigoriglobus tundricola gen. nov., sp. nov., a psychrotolerant cellulolytic planctomycete of the family Gemmataceae with two divergent copies of 16S rRNA gene.</title>
        <authorList>
            <person name="Kulichevskaya I.S."/>
            <person name="Ivanova A.A."/>
            <person name="Naumoff D.G."/>
            <person name="Beletsky A.V."/>
            <person name="Rijpstra W.I.C."/>
            <person name="Sinninghe Damste J.S."/>
            <person name="Mardanov A.V."/>
            <person name="Ravin N.V."/>
            <person name="Dedysh S.N."/>
        </authorList>
    </citation>
    <scope>NUCLEOTIDE SEQUENCE [LARGE SCALE GENOMIC DNA]</scope>
    <source>
        <strain evidence="13">PL17</strain>
    </source>
</reference>
<feature type="compositionally biased region" description="Low complexity" evidence="9">
    <location>
        <begin position="19"/>
        <end position="30"/>
    </location>
</feature>
<evidence type="ECO:0000256" key="5">
    <source>
        <dbReference type="ARBA" id="ARBA00023121"/>
    </source>
</evidence>
<dbReference type="GO" id="GO:0003688">
    <property type="term" value="F:DNA replication origin binding"/>
    <property type="evidence" value="ECO:0007669"/>
    <property type="project" value="TreeGrafter"/>
</dbReference>
<dbReference type="InterPro" id="IPR003593">
    <property type="entry name" value="AAA+_ATPase"/>
</dbReference>
<dbReference type="SMART" id="SM00382">
    <property type="entry name" value="AAA"/>
    <property type="match status" value="1"/>
</dbReference>
<dbReference type="SUPFAM" id="SSF52540">
    <property type="entry name" value="P-loop containing nucleoside triphosphate hydrolases"/>
    <property type="match status" value="1"/>
</dbReference>
<keyword evidence="13" id="KW-1185">Reference proteome</keyword>
<dbReference type="InterPro" id="IPR010921">
    <property type="entry name" value="Trp_repressor/repl_initiator"/>
</dbReference>
<keyword evidence="5" id="KW-0446">Lipid-binding</keyword>
<dbReference type="Pfam" id="PF00308">
    <property type="entry name" value="Bac_DnaA"/>
    <property type="match status" value="1"/>
</dbReference>
<evidence type="ECO:0000256" key="7">
    <source>
        <dbReference type="RuleBase" id="RU000577"/>
    </source>
</evidence>
<evidence type="ECO:0000256" key="9">
    <source>
        <dbReference type="SAM" id="MobiDB-lite"/>
    </source>
</evidence>
<feature type="domain" description="Chromosomal replication initiator DnaA C-terminal" evidence="11">
    <location>
        <begin position="460"/>
        <end position="529"/>
    </location>
</feature>
<evidence type="ECO:0000256" key="1">
    <source>
        <dbReference type="ARBA" id="ARBA00022490"/>
    </source>
</evidence>
<dbReference type="GO" id="GO:0008289">
    <property type="term" value="F:lipid binding"/>
    <property type="evidence" value="ECO:0007669"/>
    <property type="project" value="UniProtKB-KW"/>
</dbReference>
<dbReference type="Proteomes" id="UP000503447">
    <property type="component" value="Chromosome"/>
</dbReference>
<name>A0A6M5YRT6_9BACT</name>
<evidence type="ECO:0000256" key="6">
    <source>
        <dbReference type="ARBA" id="ARBA00023125"/>
    </source>
</evidence>
<dbReference type="Gene3D" id="1.10.1750.10">
    <property type="match status" value="1"/>
</dbReference>
<feature type="compositionally biased region" description="Basic and acidic residues" evidence="9">
    <location>
        <begin position="141"/>
        <end position="158"/>
    </location>
</feature>
<evidence type="ECO:0000256" key="4">
    <source>
        <dbReference type="ARBA" id="ARBA00022840"/>
    </source>
</evidence>
<dbReference type="SMART" id="SM00760">
    <property type="entry name" value="Bac_DnaA_C"/>
    <property type="match status" value="1"/>
</dbReference>
<dbReference type="PANTHER" id="PTHR30050">
    <property type="entry name" value="CHROMOSOMAL REPLICATION INITIATOR PROTEIN DNAA"/>
    <property type="match status" value="1"/>
</dbReference>
<dbReference type="RefSeq" id="WP_227254918.1">
    <property type="nucleotide sequence ID" value="NZ_CP053452.2"/>
</dbReference>
<dbReference type="CDD" id="cd06571">
    <property type="entry name" value="Bac_DnaA_C"/>
    <property type="match status" value="1"/>
</dbReference>
<feature type="compositionally biased region" description="Low complexity" evidence="9">
    <location>
        <begin position="38"/>
        <end position="52"/>
    </location>
</feature>
<evidence type="ECO:0000313" key="13">
    <source>
        <dbReference type="Proteomes" id="UP000503447"/>
    </source>
</evidence>
<dbReference type="GO" id="GO:0005886">
    <property type="term" value="C:plasma membrane"/>
    <property type="evidence" value="ECO:0007669"/>
    <property type="project" value="TreeGrafter"/>
</dbReference>
<dbReference type="PRINTS" id="PR00051">
    <property type="entry name" value="DNAA"/>
</dbReference>
<dbReference type="GO" id="GO:0005524">
    <property type="term" value="F:ATP binding"/>
    <property type="evidence" value="ECO:0007669"/>
    <property type="project" value="UniProtKB-KW"/>
</dbReference>